<feature type="compositionally biased region" description="Polar residues" evidence="6">
    <location>
        <begin position="445"/>
        <end position="457"/>
    </location>
</feature>
<gene>
    <name evidence="8" type="ORF">H6P81_008954</name>
</gene>
<feature type="region of interest" description="Disordered" evidence="6">
    <location>
        <begin position="399"/>
        <end position="546"/>
    </location>
</feature>
<feature type="compositionally biased region" description="Basic and acidic residues" evidence="6">
    <location>
        <begin position="535"/>
        <end position="546"/>
    </location>
</feature>
<feature type="region of interest" description="Disordered" evidence="6">
    <location>
        <begin position="1"/>
        <end position="21"/>
    </location>
</feature>
<keyword evidence="9" id="KW-1185">Reference proteome</keyword>
<feature type="region of interest" description="Disordered" evidence="6">
    <location>
        <begin position="204"/>
        <end position="235"/>
    </location>
</feature>
<evidence type="ECO:0000256" key="2">
    <source>
        <dbReference type="ARBA" id="ARBA00005885"/>
    </source>
</evidence>
<keyword evidence="5" id="KW-0206">Cytoskeleton</keyword>
<dbReference type="GO" id="GO:0005874">
    <property type="term" value="C:microtubule"/>
    <property type="evidence" value="ECO:0007669"/>
    <property type="project" value="UniProtKB-KW"/>
</dbReference>
<feature type="compositionally biased region" description="Polar residues" evidence="6">
    <location>
        <begin position="412"/>
        <end position="424"/>
    </location>
</feature>
<comment type="caution">
    <text evidence="8">The sequence shown here is derived from an EMBL/GenBank/DDBJ whole genome shotgun (WGS) entry which is preliminary data.</text>
</comment>
<organism evidence="8 9">
    <name type="scientific">Aristolochia fimbriata</name>
    <name type="common">White veined hardy Dutchman's pipe vine</name>
    <dbReference type="NCBI Taxonomy" id="158543"/>
    <lineage>
        <taxon>Eukaryota</taxon>
        <taxon>Viridiplantae</taxon>
        <taxon>Streptophyta</taxon>
        <taxon>Embryophyta</taxon>
        <taxon>Tracheophyta</taxon>
        <taxon>Spermatophyta</taxon>
        <taxon>Magnoliopsida</taxon>
        <taxon>Magnoliidae</taxon>
        <taxon>Piperales</taxon>
        <taxon>Aristolochiaceae</taxon>
        <taxon>Aristolochia</taxon>
    </lineage>
</organism>
<feature type="compositionally biased region" description="Basic and acidic residues" evidence="6">
    <location>
        <begin position="695"/>
        <end position="705"/>
    </location>
</feature>
<evidence type="ECO:0000256" key="4">
    <source>
        <dbReference type="ARBA" id="ARBA00022701"/>
    </source>
</evidence>
<feature type="domain" description="TPX2 C-terminal" evidence="7">
    <location>
        <begin position="532"/>
        <end position="597"/>
    </location>
</feature>
<evidence type="ECO:0000259" key="7">
    <source>
        <dbReference type="Pfam" id="PF06886"/>
    </source>
</evidence>
<dbReference type="Proteomes" id="UP000825729">
    <property type="component" value="Unassembled WGS sequence"/>
</dbReference>
<feature type="compositionally biased region" description="Polar residues" evidence="6">
    <location>
        <begin position="604"/>
        <end position="650"/>
    </location>
</feature>
<name>A0AAV7EKW8_ARIFI</name>
<reference evidence="8 9" key="1">
    <citation type="submission" date="2021-07" db="EMBL/GenBank/DDBJ databases">
        <title>The Aristolochia fimbriata genome: insights into angiosperm evolution, floral development and chemical biosynthesis.</title>
        <authorList>
            <person name="Jiao Y."/>
        </authorList>
    </citation>
    <scope>NUCLEOTIDE SEQUENCE [LARGE SCALE GENOMIC DNA]</scope>
    <source>
        <strain evidence="8">IBCAS-2021</strain>
        <tissue evidence="8">Leaf</tissue>
    </source>
</reference>
<feature type="compositionally biased region" description="Basic and acidic residues" evidence="6">
    <location>
        <begin position="473"/>
        <end position="491"/>
    </location>
</feature>
<dbReference type="PANTHER" id="PTHR47067:SF6">
    <property type="entry name" value="PROTEIN WVD2-LIKE 7"/>
    <property type="match status" value="1"/>
</dbReference>
<keyword evidence="4" id="KW-0493">Microtubule</keyword>
<dbReference type="InterPro" id="IPR027329">
    <property type="entry name" value="TPX2_C"/>
</dbReference>
<evidence type="ECO:0000313" key="8">
    <source>
        <dbReference type="EMBL" id="KAG9448989.1"/>
    </source>
</evidence>
<dbReference type="EMBL" id="JAINDJ010000004">
    <property type="protein sequence ID" value="KAG9448989.1"/>
    <property type="molecule type" value="Genomic_DNA"/>
</dbReference>
<comment type="subcellular location">
    <subcellularLocation>
        <location evidence="1">Cytoplasm</location>
        <location evidence="1">Cytoskeleton</location>
    </subcellularLocation>
</comment>
<feature type="compositionally biased region" description="Basic and acidic residues" evidence="6">
    <location>
        <begin position="665"/>
        <end position="687"/>
    </location>
</feature>
<feature type="region of interest" description="Disordered" evidence="6">
    <location>
        <begin position="587"/>
        <end position="736"/>
    </location>
</feature>
<accession>A0AAV7EKW8</accession>
<evidence type="ECO:0000256" key="5">
    <source>
        <dbReference type="ARBA" id="ARBA00023212"/>
    </source>
</evidence>
<feature type="region of interest" description="Disordered" evidence="6">
    <location>
        <begin position="115"/>
        <end position="135"/>
    </location>
</feature>
<evidence type="ECO:0000256" key="6">
    <source>
        <dbReference type="SAM" id="MobiDB-lite"/>
    </source>
</evidence>
<evidence type="ECO:0000313" key="9">
    <source>
        <dbReference type="Proteomes" id="UP000825729"/>
    </source>
</evidence>
<protein>
    <recommendedName>
        <fullName evidence="7">TPX2 C-terminal domain-containing protein</fullName>
    </recommendedName>
</protein>
<dbReference type="AlphaFoldDB" id="A0AAV7EKW8"/>
<proteinExistence type="inferred from homology"/>
<evidence type="ECO:0000256" key="3">
    <source>
        <dbReference type="ARBA" id="ARBA00022490"/>
    </source>
</evidence>
<dbReference type="PANTHER" id="PTHR47067">
    <property type="entry name" value="TPX2 (TARGETING PROTEIN FOR XKLP2) PROTEIN FAMILY-RELATED"/>
    <property type="match status" value="1"/>
</dbReference>
<evidence type="ECO:0000256" key="1">
    <source>
        <dbReference type="ARBA" id="ARBA00004245"/>
    </source>
</evidence>
<dbReference type="InterPro" id="IPR044216">
    <property type="entry name" value="WDL7"/>
</dbReference>
<feature type="compositionally biased region" description="Basic and acidic residues" evidence="6">
    <location>
        <begin position="1"/>
        <end position="19"/>
    </location>
</feature>
<feature type="compositionally biased region" description="Polar residues" evidence="6">
    <location>
        <begin position="493"/>
        <end position="530"/>
    </location>
</feature>
<feature type="compositionally biased region" description="Basic residues" evidence="6">
    <location>
        <begin position="434"/>
        <end position="444"/>
    </location>
</feature>
<comment type="similarity">
    <text evidence="2">Belongs to the TPX2 family.</text>
</comment>
<sequence length="749" mass="83370">MDASRGEGKEHVSRVDATHPRSRPLHMPLLLRFFLLLLPSRFNNKRGSRHVDFPHAVPRLPSPSNDAFYYRHRLETDGHRVCLPKKNGYGRRRSNHRPCPRPSLQAQARVRFPKKSSSTTLPAIGPSVDGSRGRQLNDLQQVDYLPTGSISFGRFESESLDWGKRSSFSHNRYLEEVEKCSKPGSVIEKKAYFEAHFKRKALLRQASSKSQSGTEDPSSENATMDPMNNDQECKDSKEKTCHAYYDETLEGSIDLEYEIVESETVEEILPNEFQLESCDSEDDPVLEFDIHNTEPCGSNQNHFEFETCSLDYAETKHVDESFENEAEILKAEENPGVEHETSSTIKTAENELKTEPGDAGEVFERVVTSLKIEGAEKDQASNLEEEKNTILEVKRVAEQKTTKEKIRPQVHIPQSNKILSTEKASPSKESNHVGKLKNPLRTKAGKQTQLKVSTGPSSKDLKPEDSGTITAKPSREKRSSTIGRKDMKEKAVSSITLTTSGSEAQGCLPSSRSKQITSSKKTAGTKQSAVGFNFKSDERAEKRKEFNSRLEEKMQAKEVEMNQIQVRTQEEAEAEIKQFLRSLNFKATPMPSFYHDARSRGSDSNKPGTNTKSASLPNKLATSGNKTRVQENHSSSSRNQRRTVSCTSPGTEHAMHCPEASGSEAETRFAARSSIHHDANEIRKSKEISVGSARVKAEKNERDKSCTVQQPVGRGEESAFGRRKGKVRKGMVGGTSGVRGALAVGVVAS</sequence>
<feature type="compositionally biased region" description="Polar residues" evidence="6">
    <location>
        <begin position="205"/>
        <end position="230"/>
    </location>
</feature>
<dbReference type="Pfam" id="PF06886">
    <property type="entry name" value="TPX2"/>
    <property type="match status" value="1"/>
</dbReference>
<keyword evidence="3" id="KW-0963">Cytoplasm</keyword>